<accession>A0A0L8I5A6</accession>
<dbReference type="AlphaFoldDB" id="A0A0L8I5A6"/>
<sequence length="63" mass="7483">MQSSLKIWPAATSVTATKFNNYVRLLHCIFINRYLIIKRNKIYWVKKILVNFKSTLKINTPKL</sequence>
<evidence type="ECO:0000313" key="1">
    <source>
        <dbReference type="EMBL" id="KOF96524.1"/>
    </source>
</evidence>
<dbReference type="EMBL" id="KQ416546">
    <property type="protein sequence ID" value="KOF96524.1"/>
    <property type="molecule type" value="Genomic_DNA"/>
</dbReference>
<name>A0A0L8I5A6_OCTBM</name>
<protein>
    <submittedName>
        <fullName evidence="1">Uncharacterized protein</fullName>
    </submittedName>
</protein>
<reference evidence="1" key="1">
    <citation type="submission" date="2015-07" db="EMBL/GenBank/DDBJ databases">
        <title>MeaNS - Measles Nucleotide Surveillance Program.</title>
        <authorList>
            <person name="Tran T."/>
            <person name="Druce J."/>
        </authorList>
    </citation>
    <scope>NUCLEOTIDE SEQUENCE</scope>
    <source>
        <strain evidence="1">UCB-OBI-ISO-001</strain>
        <tissue evidence="1">Gonad</tissue>
    </source>
</reference>
<proteinExistence type="predicted"/>
<gene>
    <name evidence="1" type="ORF">OCBIM_22034670mg</name>
</gene>
<organism evidence="1">
    <name type="scientific">Octopus bimaculoides</name>
    <name type="common">California two-spotted octopus</name>
    <dbReference type="NCBI Taxonomy" id="37653"/>
    <lineage>
        <taxon>Eukaryota</taxon>
        <taxon>Metazoa</taxon>
        <taxon>Spiralia</taxon>
        <taxon>Lophotrochozoa</taxon>
        <taxon>Mollusca</taxon>
        <taxon>Cephalopoda</taxon>
        <taxon>Coleoidea</taxon>
        <taxon>Octopodiformes</taxon>
        <taxon>Octopoda</taxon>
        <taxon>Incirrata</taxon>
        <taxon>Octopodidae</taxon>
        <taxon>Octopus</taxon>
    </lineage>
</organism>